<dbReference type="AlphaFoldDB" id="A0A517LVP5"/>
<dbReference type="PANTHER" id="PTHR43064:SF1">
    <property type="entry name" value="SLL1489 PROTEIN"/>
    <property type="match status" value="1"/>
</dbReference>
<accession>A0A517LVP5</accession>
<keyword evidence="3" id="KW-1185">Reference proteome</keyword>
<evidence type="ECO:0000313" key="2">
    <source>
        <dbReference type="EMBL" id="QDS86701.1"/>
    </source>
</evidence>
<dbReference type="Pfam" id="PF00731">
    <property type="entry name" value="AIRC"/>
    <property type="match status" value="1"/>
</dbReference>
<dbReference type="SUPFAM" id="SSF52255">
    <property type="entry name" value="N5-CAIR mutase (phosphoribosylaminoimidazole carboxylase, PurE)"/>
    <property type="match status" value="1"/>
</dbReference>
<protein>
    <submittedName>
        <fullName evidence="2">AIR carboxylase</fullName>
    </submittedName>
</protein>
<dbReference type="PANTHER" id="PTHR43064">
    <property type="entry name" value="PHOSPHORIBOSYLAMINOIMIDAZOLE CARBOXYLASE-RELATED"/>
    <property type="match status" value="1"/>
</dbReference>
<dbReference type="NCBIfam" id="NF033503">
    <property type="entry name" value="LarB"/>
    <property type="match status" value="1"/>
</dbReference>
<dbReference type="SMART" id="SM01001">
    <property type="entry name" value="AIRC"/>
    <property type="match status" value="1"/>
</dbReference>
<feature type="domain" description="PurE" evidence="1">
    <location>
        <begin position="125"/>
        <end position="257"/>
    </location>
</feature>
<evidence type="ECO:0000259" key="1">
    <source>
        <dbReference type="SMART" id="SM01001"/>
    </source>
</evidence>
<dbReference type="RefSeq" id="WP_145342611.1">
    <property type="nucleotide sequence ID" value="NZ_CP036261.1"/>
</dbReference>
<dbReference type="Proteomes" id="UP000319557">
    <property type="component" value="Chromosome"/>
</dbReference>
<dbReference type="KEGG" id="ruv:EC9_08740"/>
<dbReference type="GO" id="GO:0016787">
    <property type="term" value="F:hydrolase activity"/>
    <property type="evidence" value="ECO:0007669"/>
    <property type="project" value="InterPro"/>
</dbReference>
<gene>
    <name evidence="2" type="ORF">EC9_08740</name>
</gene>
<dbReference type="InterPro" id="IPR039476">
    <property type="entry name" value="P2CMN_synthase_LarB"/>
</dbReference>
<reference evidence="2 3" key="1">
    <citation type="submission" date="2019-02" db="EMBL/GenBank/DDBJ databases">
        <title>Deep-cultivation of Planctomycetes and their phenomic and genomic characterization uncovers novel biology.</title>
        <authorList>
            <person name="Wiegand S."/>
            <person name="Jogler M."/>
            <person name="Boedeker C."/>
            <person name="Pinto D."/>
            <person name="Vollmers J."/>
            <person name="Rivas-Marin E."/>
            <person name="Kohn T."/>
            <person name="Peeters S.H."/>
            <person name="Heuer A."/>
            <person name="Rast P."/>
            <person name="Oberbeckmann S."/>
            <person name="Bunk B."/>
            <person name="Jeske O."/>
            <person name="Meyerdierks A."/>
            <person name="Storesund J.E."/>
            <person name="Kallscheuer N."/>
            <person name="Luecker S."/>
            <person name="Lage O.M."/>
            <person name="Pohl T."/>
            <person name="Merkel B.J."/>
            <person name="Hornburger P."/>
            <person name="Mueller R.-W."/>
            <person name="Bruemmer F."/>
            <person name="Labrenz M."/>
            <person name="Spormann A.M."/>
            <person name="Op den Camp H."/>
            <person name="Overmann J."/>
            <person name="Amann R."/>
            <person name="Jetten M.S.M."/>
            <person name="Mascher T."/>
            <person name="Medema M.H."/>
            <person name="Devos D.P."/>
            <person name="Kaster A.-K."/>
            <person name="Ovreas L."/>
            <person name="Rohde M."/>
            <person name="Galperin M.Y."/>
            <person name="Jogler C."/>
        </authorList>
    </citation>
    <scope>NUCLEOTIDE SEQUENCE [LARGE SCALE GENOMIC DNA]</scope>
    <source>
        <strain evidence="2 3">EC9</strain>
    </source>
</reference>
<proteinExistence type="predicted"/>
<dbReference type="GO" id="GO:0006189">
    <property type="term" value="P:'de novo' IMP biosynthetic process"/>
    <property type="evidence" value="ECO:0007669"/>
    <property type="project" value="InterPro"/>
</dbReference>
<organism evidence="2 3">
    <name type="scientific">Rosistilla ulvae</name>
    <dbReference type="NCBI Taxonomy" id="1930277"/>
    <lineage>
        <taxon>Bacteria</taxon>
        <taxon>Pseudomonadati</taxon>
        <taxon>Planctomycetota</taxon>
        <taxon>Planctomycetia</taxon>
        <taxon>Pirellulales</taxon>
        <taxon>Pirellulaceae</taxon>
        <taxon>Rosistilla</taxon>
    </lineage>
</organism>
<sequence length="264" mass="27323">MKPISELLRSLAAGEISIEQAEQSLASREIEAIDGATVDRGRKARCGFGEVIYGEGKPADLIVRVAEKLLELSPSVLVTRLAAEVFAEIQVPHWQMHYSPQARTLRIARTAEALAVVDESSSPLRPIAVVTAGSTDAAVAEEVAETLTWMRVPFRVLTDIGVAGPQRLLASLPALEGCAAAVVVAGMEGALPSVVAGHVPYPVIAVPTSVGYGASLGGITALLSMLTSCASNVSVVNIDAGFKGGYVAGLIACGQQVPPQSDGE</sequence>
<dbReference type="Gene3D" id="3.40.50.1970">
    <property type="match status" value="1"/>
</dbReference>
<dbReference type="OrthoDB" id="9782511at2"/>
<dbReference type="InterPro" id="IPR000031">
    <property type="entry name" value="PurE_dom"/>
</dbReference>
<evidence type="ECO:0000313" key="3">
    <source>
        <dbReference type="Proteomes" id="UP000319557"/>
    </source>
</evidence>
<name>A0A517LVP5_9BACT</name>
<dbReference type="EMBL" id="CP036261">
    <property type="protein sequence ID" value="QDS86701.1"/>
    <property type="molecule type" value="Genomic_DNA"/>
</dbReference>